<protein>
    <submittedName>
        <fullName evidence="2">Uncharacterized protein</fullName>
    </submittedName>
</protein>
<accession>A0A2T5G8J3</accession>
<proteinExistence type="predicted"/>
<evidence type="ECO:0000256" key="1">
    <source>
        <dbReference type="SAM" id="MobiDB-lite"/>
    </source>
</evidence>
<comment type="caution">
    <text evidence="2">The sequence shown here is derived from an EMBL/GenBank/DDBJ whole genome shotgun (WGS) entry which is preliminary data.</text>
</comment>
<dbReference type="AlphaFoldDB" id="A0A2T5G8J3"/>
<name>A0A2T5G8J3_9BACL</name>
<evidence type="ECO:0000313" key="2">
    <source>
        <dbReference type="EMBL" id="PTQ52500.1"/>
    </source>
</evidence>
<dbReference type="EMBL" id="PEBW01000002">
    <property type="protein sequence ID" value="PTQ52500.1"/>
    <property type="molecule type" value="Genomic_DNA"/>
</dbReference>
<sequence length="84" mass="9263">MGFPCREVAHRSHTSFLAANRLRHLANRPVFQPGRRTLFAERAEKADFCESPQPSAGQMSGRIHPPKSASAIGGMRYAGSPTLW</sequence>
<reference evidence="2 3" key="1">
    <citation type="submission" date="2017-08" db="EMBL/GenBank/DDBJ databases">
        <title>Burning lignite coal seam in the remote Altai Mountains harbors a hydrogen-driven thermophilic microbial community.</title>
        <authorList>
            <person name="Kadnikov V.V."/>
            <person name="Mardanov A.V."/>
            <person name="Ivasenko D."/>
            <person name="Beletsky A.V."/>
            <person name="Karnachuk O.V."/>
            <person name="Ravin N.V."/>
        </authorList>
    </citation>
    <scope>NUCLEOTIDE SEQUENCE [LARGE SCALE GENOMIC DNA]</scope>
    <source>
        <strain evidence="2">AL31</strain>
    </source>
</reference>
<evidence type="ECO:0000313" key="3">
    <source>
        <dbReference type="Proteomes" id="UP000244016"/>
    </source>
</evidence>
<feature type="region of interest" description="Disordered" evidence="1">
    <location>
        <begin position="50"/>
        <end position="84"/>
    </location>
</feature>
<gene>
    <name evidence="2" type="ORF">BLITH_0679</name>
</gene>
<dbReference type="Proteomes" id="UP000244016">
    <property type="component" value="Unassembled WGS sequence"/>
</dbReference>
<organism evidence="2 3">
    <name type="scientific">Brockia lithotrophica</name>
    <dbReference type="NCBI Taxonomy" id="933949"/>
    <lineage>
        <taxon>Bacteria</taxon>
        <taxon>Bacillati</taxon>
        <taxon>Bacillota</taxon>
        <taxon>Bacilli</taxon>
        <taxon>Bacillales</taxon>
        <taxon>Bacillales Family X. Incertae Sedis</taxon>
        <taxon>Brockia</taxon>
    </lineage>
</organism>